<evidence type="ECO:0000313" key="2">
    <source>
        <dbReference type="EMBL" id="AMS02466.1"/>
    </source>
</evidence>
<dbReference type="OrthoDB" id="4926at10239"/>
<dbReference type="RefSeq" id="YP_009303060.1">
    <property type="nucleotide sequence ID" value="NC_031251.1"/>
</dbReference>
<dbReference type="KEGG" id="vg:29124520"/>
<protein>
    <submittedName>
        <fullName evidence="2">Uncharacterized protein</fullName>
    </submittedName>
</protein>
<dbReference type="GeneID" id="29124520"/>
<organism evidence="2 3">
    <name type="scientific">Gordonia phage SoilAssassin</name>
    <dbReference type="NCBI Taxonomy" id="1821562"/>
    <lineage>
        <taxon>Viruses</taxon>
        <taxon>Duplodnaviria</taxon>
        <taxon>Heunggongvirae</taxon>
        <taxon>Uroviricota</taxon>
        <taxon>Caudoviricetes</taxon>
        <taxon>Attisvirus</taxon>
        <taxon>Attisvirus attis</taxon>
    </lineage>
</organism>
<name>A0A142K8N3_9CAUD</name>
<dbReference type="Proteomes" id="UP000207764">
    <property type="component" value="Segment"/>
</dbReference>
<dbReference type="EMBL" id="KU963246">
    <property type="protein sequence ID" value="AMS02466.1"/>
    <property type="molecule type" value="Genomic_DNA"/>
</dbReference>
<reference evidence="3" key="1">
    <citation type="submission" date="2016-03" db="EMBL/GenBank/DDBJ databases">
        <authorList>
            <person name="Ploux O."/>
        </authorList>
    </citation>
    <scope>NUCLEOTIDE SEQUENCE [LARGE SCALE GENOMIC DNA]</scope>
</reference>
<evidence type="ECO:0000313" key="3">
    <source>
        <dbReference type="Proteomes" id="UP000207764"/>
    </source>
</evidence>
<gene>
    <name evidence="2" type="primary">65</name>
    <name evidence="2" type="ORF">SEA_SOILASSASSIN_65</name>
</gene>
<sequence length="296" mass="32427">MARIRAIKPEFWSSPNHPSDPWTRLLYIAMWNWADDAGVGTANLKELAGFAFPNDDEIDVGAMRRMCADIAAHYGALFYTVGGRPYFSIPAWREHQKFDKRREGRHPGPEQAEAWLYQHRRGESAQCADSAPTVRPKVDATPAPEVGTGEPRNIGTGNPPAVPEVTHQGSREVAQRGTRASRRIADLNATSRSADADRFAAEFNRWAGGGIPVQARIEIAQEVDQLIADGISPHQIAEGVKAWHASDRLYASQIPAFVTKAARSAEPDPKPTKATLRAVDTLAATEALIAEFRESA</sequence>
<feature type="region of interest" description="Disordered" evidence="1">
    <location>
        <begin position="127"/>
        <end position="180"/>
    </location>
</feature>
<accession>A0A142K8N3</accession>
<proteinExistence type="predicted"/>
<evidence type="ECO:0000256" key="1">
    <source>
        <dbReference type="SAM" id="MobiDB-lite"/>
    </source>
</evidence>